<evidence type="ECO:0000256" key="1">
    <source>
        <dbReference type="SAM" id="Phobius"/>
    </source>
</evidence>
<dbReference type="Gene3D" id="3.40.50.80">
    <property type="entry name" value="Nucleotide-binding domain of ferredoxin-NADP reductase (FNR) module"/>
    <property type="match status" value="1"/>
</dbReference>
<dbReference type="InterPro" id="IPR017938">
    <property type="entry name" value="Riboflavin_synthase-like_b-brl"/>
</dbReference>
<sequence>MDHERYRRMHGSSGASMKTASFEVSLKGKRQIAEGTWAFAFERPDGFHFKAGQHVRMTLINPPETDREGDSRFFSLASTPQEPDLVIAMRMRDTAFKRVLGRMQIGTKVLVQMLLDVPHGAFALHDDPSRPAVFLVGGIGIVPAFSMIKDAVETKLPHRLFLFYSNRRPGDAAYLEELQKLAEQNPSFKLIATMTEAEKSARSWIGETGRITHSMLGRYVDDPLLPVYYISGLPEMVSAMKAMLGGSEVGEASIQVEEFTGFDLNKIGPNEIGKVTGHGWRRTIPMATTVLAVTALVILHAGAAVSIFRNGLDGISAANPIWYVTIGIFLVLAIFKVRYFVGRHLTGRSLLGNAFGRHRDRTSHATRHGRKQP</sequence>
<keyword evidence="1" id="KW-0812">Transmembrane</keyword>
<feature type="domain" description="FAD-binding FR-type" evidence="2">
    <location>
        <begin position="19"/>
        <end position="125"/>
    </location>
</feature>
<dbReference type="Pfam" id="PF00175">
    <property type="entry name" value="NAD_binding_1"/>
    <property type="match status" value="1"/>
</dbReference>
<gene>
    <name evidence="3" type="ORF">ACFOJ9_25280</name>
</gene>
<keyword evidence="1" id="KW-1133">Transmembrane helix</keyword>
<protein>
    <submittedName>
        <fullName evidence="3">Ferredoxin--NADP reductase</fullName>
    </submittedName>
</protein>
<accession>A0ABV7MSW2</accession>
<feature type="transmembrane region" description="Helical" evidence="1">
    <location>
        <begin position="284"/>
        <end position="308"/>
    </location>
</feature>
<evidence type="ECO:0000259" key="2">
    <source>
        <dbReference type="PROSITE" id="PS51384"/>
    </source>
</evidence>
<dbReference type="InterPro" id="IPR017927">
    <property type="entry name" value="FAD-bd_FR_type"/>
</dbReference>
<feature type="transmembrane region" description="Helical" evidence="1">
    <location>
        <begin position="320"/>
        <end position="341"/>
    </location>
</feature>
<dbReference type="PROSITE" id="PS51384">
    <property type="entry name" value="FAD_FR"/>
    <property type="match status" value="1"/>
</dbReference>
<comment type="caution">
    <text evidence="3">The sequence shown here is derived from an EMBL/GenBank/DDBJ whole genome shotgun (WGS) entry which is preliminary data.</text>
</comment>
<dbReference type="PANTHER" id="PTHR47354:SF5">
    <property type="entry name" value="PROTEIN RFBI"/>
    <property type="match status" value="1"/>
</dbReference>
<dbReference type="Gene3D" id="2.40.30.10">
    <property type="entry name" value="Translation factors"/>
    <property type="match status" value="1"/>
</dbReference>
<dbReference type="EMBL" id="JBHRVD010000001">
    <property type="protein sequence ID" value="MFC3325053.1"/>
    <property type="molecule type" value="Genomic_DNA"/>
</dbReference>
<name>A0ABV7MSW2_9HYPH</name>
<reference evidence="4" key="1">
    <citation type="journal article" date="2019" name="Int. J. Syst. Evol. Microbiol.">
        <title>The Global Catalogue of Microorganisms (GCM) 10K type strain sequencing project: providing services to taxonomists for standard genome sequencing and annotation.</title>
        <authorList>
            <consortium name="The Broad Institute Genomics Platform"/>
            <consortium name="The Broad Institute Genome Sequencing Center for Infectious Disease"/>
            <person name="Wu L."/>
            <person name="Ma J."/>
        </authorList>
    </citation>
    <scope>NUCLEOTIDE SEQUENCE [LARGE SCALE GENOMIC DNA]</scope>
    <source>
        <strain evidence="4">ICMP 19515</strain>
    </source>
</reference>
<dbReference type="InterPro" id="IPR001433">
    <property type="entry name" value="OxRdtase_FAD/NAD-bd"/>
</dbReference>
<evidence type="ECO:0000313" key="3">
    <source>
        <dbReference type="EMBL" id="MFC3325053.1"/>
    </source>
</evidence>
<dbReference type="SUPFAM" id="SSF52343">
    <property type="entry name" value="Ferredoxin reductase-like, C-terminal NADP-linked domain"/>
    <property type="match status" value="1"/>
</dbReference>
<dbReference type="RefSeq" id="WP_378982386.1">
    <property type="nucleotide sequence ID" value="NZ_JBHRVD010000001.1"/>
</dbReference>
<dbReference type="CDD" id="cd00322">
    <property type="entry name" value="FNR_like"/>
    <property type="match status" value="1"/>
</dbReference>
<dbReference type="InterPro" id="IPR050415">
    <property type="entry name" value="MRET"/>
</dbReference>
<evidence type="ECO:0000313" key="4">
    <source>
        <dbReference type="Proteomes" id="UP001595648"/>
    </source>
</evidence>
<dbReference type="InterPro" id="IPR039261">
    <property type="entry name" value="FNR_nucleotide-bd"/>
</dbReference>
<keyword evidence="4" id="KW-1185">Reference proteome</keyword>
<dbReference type="SUPFAM" id="SSF63380">
    <property type="entry name" value="Riboflavin synthase domain-like"/>
    <property type="match status" value="1"/>
</dbReference>
<dbReference type="Proteomes" id="UP001595648">
    <property type="component" value="Unassembled WGS sequence"/>
</dbReference>
<organism evidence="3 4">
    <name type="scientific">Mesorhizobium cantuariense</name>
    <dbReference type="NCBI Taxonomy" id="1300275"/>
    <lineage>
        <taxon>Bacteria</taxon>
        <taxon>Pseudomonadati</taxon>
        <taxon>Pseudomonadota</taxon>
        <taxon>Alphaproteobacteria</taxon>
        <taxon>Hyphomicrobiales</taxon>
        <taxon>Phyllobacteriaceae</taxon>
        <taxon>Mesorhizobium</taxon>
    </lineage>
</organism>
<dbReference type="PANTHER" id="PTHR47354">
    <property type="entry name" value="NADH OXIDOREDUCTASE HCR"/>
    <property type="match status" value="1"/>
</dbReference>
<proteinExistence type="predicted"/>
<keyword evidence="1" id="KW-0472">Membrane</keyword>